<dbReference type="InterPro" id="IPR053832">
    <property type="entry name" value="DUF6924"/>
</dbReference>
<feature type="domain" description="DUF6924" evidence="1">
    <location>
        <begin position="24"/>
        <end position="64"/>
    </location>
</feature>
<reference evidence="2" key="1">
    <citation type="submission" date="2023-08" db="EMBL/GenBank/DDBJ databases">
        <title>Black Yeasts Isolated from many extreme environments.</title>
        <authorList>
            <person name="Coleine C."/>
            <person name="Stajich J.E."/>
            <person name="Selbmann L."/>
        </authorList>
    </citation>
    <scope>NUCLEOTIDE SEQUENCE</scope>
    <source>
        <strain evidence="2">CCFEE 5401</strain>
    </source>
</reference>
<comment type="caution">
    <text evidence="2">The sequence shown here is derived from an EMBL/GenBank/DDBJ whole genome shotgun (WGS) entry which is preliminary data.</text>
</comment>
<dbReference type="AlphaFoldDB" id="A0AAN7TE59"/>
<dbReference type="Proteomes" id="UP001310890">
    <property type="component" value="Unassembled WGS sequence"/>
</dbReference>
<accession>A0AAN7TE59</accession>
<organism evidence="2 3">
    <name type="scientific">Meristemomyces frigidus</name>
    <dbReference type="NCBI Taxonomy" id="1508187"/>
    <lineage>
        <taxon>Eukaryota</taxon>
        <taxon>Fungi</taxon>
        <taxon>Dikarya</taxon>
        <taxon>Ascomycota</taxon>
        <taxon>Pezizomycotina</taxon>
        <taxon>Dothideomycetes</taxon>
        <taxon>Dothideomycetidae</taxon>
        <taxon>Mycosphaerellales</taxon>
        <taxon>Teratosphaeriaceae</taxon>
        <taxon>Meristemomyces</taxon>
    </lineage>
</organism>
<proteinExistence type="predicted"/>
<evidence type="ECO:0000313" key="2">
    <source>
        <dbReference type="EMBL" id="KAK5112393.1"/>
    </source>
</evidence>
<dbReference type="EMBL" id="JAVRRL010000031">
    <property type="protein sequence ID" value="KAK5112393.1"/>
    <property type="molecule type" value="Genomic_DNA"/>
</dbReference>
<gene>
    <name evidence="2" type="ORF">LTR62_004356</name>
</gene>
<evidence type="ECO:0000259" key="1">
    <source>
        <dbReference type="Pfam" id="PF21962"/>
    </source>
</evidence>
<evidence type="ECO:0000313" key="3">
    <source>
        <dbReference type="Proteomes" id="UP001310890"/>
    </source>
</evidence>
<name>A0AAN7TE59_9PEZI</name>
<sequence length="94" mass="10939">MQNRTCILGNRGYDDDADEEKDSFARVRVPWTEVYPVFCNLDIANMDFEDFAETEEDVDEDGCFPYVSSSSELDDRTRKRKDELLEQLKQDGSL</sequence>
<protein>
    <recommendedName>
        <fullName evidence="1">DUF6924 domain-containing protein</fullName>
    </recommendedName>
</protein>
<dbReference type="Pfam" id="PF21962">
    <property type="entry name" value="DUF6924"/>
    <property type="match status" value="1"/>
</dbReference>